<comment type="caution">
    <text evidence="3">The sequence shown here is derived from an EMBL/GenBank/DDBJ whole genome shotgun (WGS) entry which is preliminary data.</text>
</comment>
<feature type="transmembrane region" description="Helical" evidence="2">
    <location>
        <begin position="6"/>
        <end position="30"/>
    </location>
</feature>
<feature type="compositionally biased region" description="Basic and acidic residues" evidence="1">
    <location>
        <begin position="200"/>
        <end position="210"/>
    </location>
</feature>
<dbReference type="OrthoDB" id="3352285at2759"/>
<dbReference type="Proteomes" id="UP000807353">
    <property type="component" value="Unassembled WGS sequence"/>
</dbReference>
<reference evidence="3" key="1">
    <citation type="submission" date="2020-11" db="EMBL/GenBank/DDBJ databases">
        <authorList>
            <consortium name="DOE Joint Genome Institute"/>
            <person name="Ahrendt S."/>
            <person name="Riley R."/>
            <person name="Andreopoulos W."/>
            <person name="Labutti K."/>
            <person name="Pangilinan J."/>
            <person name="Ruiz-Duenas F.J."/>
            <person name="Barrasa J.M."/>
            <person name="Sanchez-Garcia M."/>
            <person name="Camarero S."/>
            <person name="Miyauchi S."/>
            <person name="Serrano A."/>
            <person name="Linde D."/>
            <person name="Babiker R."/>
            <person name="Drula E."/>
            <person name="Ayuso-Fernandez I."/>
            <person name="Pacheco R."/>
            <person name="Padilla G."/>
            <person name="Ferreira P."/>
            <person name="Barriuso J."/>
            <person name="Kellner H."/>
            <person name="Castanera R."/>
            <person name="Alfaro M."/>
            <person name="Ramirez L."/>
            <person name="Pisabarro A.G."/>
            <person name="Kuo A."/>
            <person name="Tritt A."/>
            <person name="Lipzen A."/>
            <person name="He G."/>
            <person name="Yan M."/>
            <person name="Ng V."/>
            <person name="Cullen D."/>
            <person name="Martin F."/>
            <person name="Rosso M.-N."/>
            <person name="Henrissat B."/>
            <person name="Hibbett D."/>
            <person name="Martinez A.T."/>
            <person name="Grigoriev I.V."/>
        </authorList>
    </citation>
    <scope>NUCLEOTIDE SEQUENCE</scope>
    <source>
        <strain evidence="3">CBS 247.69</strain>
    </source>
</reference>
<gene>
    <name evidence="3" type="ORF">BDZ94DRAFT_1173967</name>
</gene>
<protein>
    <submittedName>
        <fullName evidence="3">Uncharacterized protein</fullName>
    </submittedName>
</protein>
<feature type="compositionally biased region" description="Pro residues" evidence="1">
    <location>
        <begin position="174"/>
        <end position="190"/>
    </location>
</feature>
<proteinExistence type="predicted"/>
<evidence type="ECO:0000256" key="1">
    <source>
        <dbReference type="SAM" id="MobiDB-lite"/>
    </source>
</evidence>
<accession>A0A9P6CAC0</accession>
<feature type="region of interest" description="Disordered" evidence="1">
    <location>
        <begin position="153"/>
        <end position="240"/>
    </location>
</feature>
<feature type="region of interest" description="Disordered" evidence="1">
    <location>
        <begin position="114"/>
        <end position="134"/>
    </location>
</feature>
<feature type="non-terminal residue" evidence="3">
    <location>
        <position position="1"/>
    </location>
</feature>
<keyword evidence="2" id="KW-0812">Transmembrane</keyword>
<feature type="transmembrane region" description="Helical" evidence="2">
    <location>
        <begin position="86"/>
        <end position="107"/>
    </location>
</feature>
<sequence>QRLALVRIYAILAALATLIIIATGFARVVTHFVWKDDIIKECTSLTTNKEVVYYGFWGPIRHDVLDAKDAADWCRRNWDRGSWAEIVALLIISVLACLFTVLAFSYYRQLLDPTSPANASRAPSNQARMGPYPSHYAPPYNASVPNLPYGYGNHNTGPYTGQPYYPNQQFRAPAGPPPGHDDPFAPPYEGKPPGYSGDGKGYEQDDKDSKNPFSDFDGQGSGEERDVTSRPGPGGRETFR</sequence>
<feature type="compositionally biased region" description="Polar residues" evidence="1">
    <location>
        <begin position="115"/>
        <end position="127"/>
    </location>
</feature>
<dbReference type="EMBL" id="MU150345">
    <property type="protein sequence ID" value="KAF9458271.1"/>
    <property type="molecule type" value="Genomic_DNA"/>
</dbReference>
<evidence type="ECO:0000313" key="4">
    <source>
        <dbReference type="Proteomes" id="UP000807353"/>
    </source>
</evidence>
<evidence type="ECO:0000313" key="3">
    <source>
        <dbReference type="EMBL" id="KAF9458271.1"/>
    </source>
</evidence>
<organism evidence="3 4">
    <name type="scientific">Collybia nuda</name>
    <dbReference type="NCBI Taxonomy" id="64659"/>
    <lineage>
        <taxon>Eukaryota</taxon>
        <taxon>Fungi</taxon>
        <taxon>Dikarya</taxon>
        <taxon>Basidiomycota</taxon>
        <taxon>Agaricomycotina</taxon>
        <taxon>Agaricomycetes</taxon>
        <taxon>Agaricomycetidae</taxon>
        <taxon>Agaricales</taxon>
        <taxon>Tricholomatineae</taxon>
        <taxon>Clitocybaceae</taxon>
        <taxon>Collybia</taxon>
    </lineage>
</organism>
<keyword evidence="2" id="KW-0472">Membrane</keyword>
<keyword evidence="4" id="KW-1185">Reference proteome</keyword>
<keyword evidence="2" id="KW-1133">Transmembrane helix</keyword>
<evidence type="ECO:0000256" key="2">
    <source>
        <dbReference type="SAM" id="Phobius"/>
    </source>
</evidence>
<feature type="compositionally biased region" description="Polar residues" evidence="1">
    <location>
        <begin position="153"/>
        <end position="170"/>
    </location>
</feature>
<name>A0A9P6CAC0_9AGAR</name>
<dbReference type="AlphaFoldDB" id="A0A9P6CAC0"/>